<feature type="transmembrane region" description="Helical" evidence="1">
    <location>
        <begin position="6"/>
        <end position="27"/>
    </location>
</feature>
<accession>A0ABX1IYK5</accession>
<evidence type="ECO:0008006" key="4">
    <source>
        <dbReference type="Google" id="ProtNLM"/>
    </source>
</evidence>
<evidence type="ECO:0000313" key="2">
    <source>
        <dbReference type="EMBL" id="NKQ52534.1"/>
    </source>
</evidence>
<name>A0ABX1IYK5_9PSEU</name>
<keyword evidence="1" id="KW-1133">Transmembrane helix</keyword>
<reference evidence="2 3" key="1">
    <citation type="submission" date="2020-04" db="EMBL/GenBank/DDBJ databases">
        <title>Novel species.</title>
        <authorList>
            <person name="Teo W.F.A."/>
            <person name="Lipun K."/>
            <person name="Srisuk N."/>
            <person name="Duangmal K."/>
        </authorList>
    </citation>
    <scope>NUCLEOTIDE SEQUENCE [LARGE SCALE GENOMIC DNA]</scope>
    <source>
        <strain evidence="2 3">K13G38</strain>
    </source>
</reference>
<proteinExistence type="predicted"/>
<gene>
    <name evidence="2" type="ORF">HFP15_06540</name>
</gene>
<sequence>MGLGFAGGGFAAYLLYVVTAVALLLALRATGLRLAVRSGRASVRGRR</sequence>
<comment type="caution">
    <text evidence="2">The sequence shown here is derived from an EMBL/GenBank/DDBJ whole genome shotgun (WGS) entry which is preliminary data.</text>
</comment>
<keyword evidence="1" id="KW-0812">Transmembrane</keyword>
<keyword evidence="3" id="KW-1185">Reference proteome</keyword>
<keyword evidence="1" id="KW-0472">Membrane</keyword>
<dbReference type="EMBL" id="JAAXLS010000002">
    <property type="protein sequence ID" value="NKQ52534.1"/>
    <property type="molecule type" value="Genomic_DNA"/>
</dbReference>
<dbReference type="RefSeq" id="WP_168512421.1">
    <property type="nucleotide sequence ID" value="NZ_JAAXLS010000002.1"/>
</dbReference>
<evidence type="ECO:0000256" key="1">
    <source>
        <dbReference type="SAM" id="Phobius"/>
    </source>
</evidence>
<evidence type="ECO:0000313" key="3">
    <source>
        <dbReference type="Proteomes" id="UP000715441"/>
    </source>
</evidence>
<protein>
    <recommendedName>
        <fullName evidence="4">Heme exporter protein D</fullName>
    </recommendedName>
</protein>
<organism evidence="2 3">
    <name type="scientific">Amycolatopsis acididurans</name>
    <dbReference type="NCBI Taxonomy" id="2724524"/>
    <lineage>
        <taxon>Bacteria</taxon>
        <taxon>Bacillati</taxon>
        <taxon>Actinomycetota</taxon>
        <taxon>Actinomycetes</taxon>
        <taxon>Pseudonocardiales</taxon>
        <taxon>Pseudonocardiaceae</taxon>
        <taxon>Amycolatopsis</taxon>
    </lineage>
</organism>
<dbReference type="Proteomes" id="UP000715441">
    <property type="component" value="Unassembled WGS sequence"/>
</dbReference>